<sequence length="514" mass="56861">MERFSALHVAFILCFAQPLLASVTVDSSFGVIEGSEHQAINGRSYVSFRGIPYAKPPVGELRFAKSEMHPKLEGTFDGTKEPVACIRPEPYLLGNPQGLEDCLVLNVFMGELTVNPDKPKKVIVYIHGGGFFVGASREFIPGTMVTTHDIIVVVINYRLGVLGFLSTEDEVSPGNFGMWDQALALKWVKTHIASFGGDPDDITITGESAGGVSVQLLSISPYGKGLFAKAFPGSGGASMISTRISKPRVDALECAVHFKCWEGSTEDTISAAQSQEVIACLRKVPEAEFGKYLYFGIDRSRFFPRADGDFVPDSPKLLLQNELYLDSVGFFDRSYLVYLNNNERAQMAAFIAGARYIANMNETATQEEKDLAYKDMLSKGRNAYLLSGLDVSYCESLFEKLYDWYERRATFEDAVTDIMTDGGFVIPTFDFLKAAAQKGSTNVSFFLFDHYPHFMRKLTDKGMVHGLDVPYLLDYDVDYLGKLMGIPLSGKLDGEELIVKNEFIALTVEFMKSG</sequence>
<comment type="similarity">
    <text evidence="1 3">Belongs to the type-B carboxylesterase/lipase family.</text>
</comment>
<reference evidence="6" key="1">
    <citation type="submission" date="2025-08" db="UniProtKB">
        <authorList>
            <consortium name="RefSeq"/>
        </authorList>
    </citation>
    <scope>IDENTIFICATION</scope>
</reference>
<feature type="domain" description="Carboxylesterase type B" evidence="4">
    <location>
        <begin position="24"/>
        <end position="514"/>
    </location>
</feature>
<feature type="chain" id="PRO_5044976414" description="Carboxylic ester hydrolase" evidence="3">
    <location>
        <begin position="22"/>
        <end position="514"/>
    </location>
</feature>
<evidence type="ECO:0000259" key="4">
    <source>
        <dbReference type="Pfam" id="PF00135"/>
    </source>
</evidence>
<dbReference type="RefSeq" id="XP_012938272.2">
    <property type="nucleotide sequence ID" value="XM_013082818.2"/>
</dbReference>
<accession>A0ABM1A0E1</accession>
<dbReference type="PROSITE" id="PS00122">
    <property type="entry name" value="CARBOXYLESTERASE_B_1"/>
    <property type="match status" value="1"/>
</dbReference>
<keyword evidence="2 3" id="KW-0378">Hydrolase</keyword>
<dbReference type="GeneID" id="101861954"/>
<organism evidence="5 6">
    <name type="scientific">Aplysia californica</name>
    <name type="common">California sea hare</name>
    <dbReference type="NCBI Taxonomy" id="6500"/>
    <lineage>
        <taxon>Eukaryota</taxon>
        <taxon>Metazoa</taxon>
        <taxon>Spiralia</taxon>
        <taxon>Lophotrochozoa</taxon>
        <taxon>Mollusca</taxon>
        <taxon>Gastropoda</taxon>
        <taxon>Heterobranchia</taxon>
        <taxon>Euthyneura</taxon>
        <taxon>Tectipleura</taxon>
        <taxon>Aplysiida</taxon>
        <taxon>Aplysioidea</taxon>
        <taxon>Aplysiidae</taxon>
        <taxon>Aplysia</taxon>
    </lineage>
</organism>
<dbReference type="InterPro" id="IPR002018">
    <property type="entry name" value="CarbesteraseB"/>
</dbReference>
<dbReference type="InterPro" id="IPR019826">
    <property type="entry name" value="Carboxylesterase_B_AS"/>
</dbReference>
<proteinExistence type="inferred from homology"/>
<dbReference type="Gene3D" id="3.40.50.1820">
    <property type="entry name" value="alpha/beta hydrolase"/>
    <property type="match status" value="1"/>
</dbReference>
<evidence type="ECO:0000256" key="2">
    <source>
        <dbReference type="ARBA" id="ARBA00022801"/>
    </source>
</evidence>
<dbReference type="InterPro" id="IPR050309">
    <property type="entry name" value="Type-B_Carboxylest/Lipase"/>
</dbReference>
<dbReference type="Pfam" id="PF00135">
    <property type="entry name" value="COesterase"/>
    <property type="match status" value="1"/>
</dbReference>
<dbReference type="EC" id="3.1.1.-" evidence="3"/>
<keyword evidence="5" id="KW-1185">Reference proteome</keyword>
<evidence type="ECO:0000313" key="6">
    <source>
        <dbReference type="RefSeq" id="XP_012938272.2"/>
    </source>
</evidence>
<dbReference type="SUPFAM" id="SSF53474">
    <property type="entry name" value="alpha/beta-Hydrolases"/>
    <property type="match status" value="1"/>
</dbReference>
<dbReference type="Proteomes" id="UP000694888">
    <property type="component" value="Unplaced"/>
</dbReference>
<name>A0ABM1A0E1_APLCA</name>
<dbReference type="InterPro" id="IPR029058">
    <property type="entry name" value="AB_hydrolase_fold"/>
</dbReference>
<evidence type="ECO:0000256" key="1">
    <source>
        <dbReference type="ARBA" id="ARBA00005964"/>
    </source>
</evidence>
<feature type="signal peptide" evidence="3">
    <location>
        <begin position="1"/>
        <end position="21"/>
    </location>
</feature>
<evidence type="ECO:0000313" key="5">
    <source>
        <dbReference type="Proteomes" id="UP000694888"/>
    </source>
</evidence>
<keyword evidence="3" id="KW-0732">Signal</keyword>
<protein>
    <recommendedName>
        <fullName evidence="3">Carboxylic ester hydrolase</fullName>
        <ecNumber evidence="3">3.1.1.-</ecNumber>
    </recommendedName>
</protein>
<gene>
    <name evidence="6" type="primary">LOC101861954</name>
</gene>
<dbReference type="PANTHER" id="PTHR11559">
    <property type="entry name" value="CARBOXYLESTERASE"/>
    <property type="match status" value="1"/>
</dbReference>
<evidence type="ECO:0000256" key="3">
    <source>
        <dbReference type="RuleBase" id="RU361235"/>
    </source>
</evidence>